<protein>
    <submittedName>
        <fullName evidence="2">Uncharacterized protein</fullName>
    </submittedName>
</protein>
<dbReference type="AlphaFoldDB" id="A0A9D4GVJ3"/>
<dbReference type="Proteomes" id="UP000828390">
    <property type="component" value="Unassembled WGS sequence"/>
</dbReference>
<evidence type="ECO:0000313" key="3">
    <source>
        <dbReference type="Proteomes" id="UP000828390"/>
    </source>
</evidence>
<dbReference type="EMBL" id="JAIWYP010000005">
    <property type="protein sequence ID" value="KAH3823692.1"/>
    <property type="molecule type" value="Genomic_DNA"/>
</dbReference>
<accession>A0A9D4GVJ3</accession>
<gene>
    <name evidence="2" type="ORF">DPMN_125506</name>
</gene>
<reference evidence="2" key="1">
    <citation type="journal article" date="2019" name="bioRxiv">
        <title>The Genome of the Zebra Mussel, Dreissena polymorpha: A Resource for Invasive Species Research.</title>
        <authorList>
            <person name="McCartney M.A."/>
            <person name="Auch B."/>
            <person name="Kono T."/>
            <person name="Mallez S."/>
            <person name="Zhang Y."/>
            <person name="Obille A."/>
            <person name="Becker A."/>
            <person name="Abrahante J.E."/>
            <person name="Garbe J."/>
            <person name="Badalamenti J.P."/>
            <person name="Herman A."/>
            <person name="Mangelson H."/>
            <person name="Liachko I."/>
            <person name="Sullivan S."/>
            <person name="Sone E.D."/>
            <person name="Koren S."/>
            <person name="Silverstein K.A.T."/>
            <person name="Beckman K.B."/>
            <person name="Gohl D.M."/>
        </authorList>
    </citation>
    <scope>NUCLEOTIDE SEQUENCE</scope>
    <source>
        <strain evidence="2">Duluth1</strain>
        <tissue evidence="2">Whole animal</tissue>
    </source>
</reference>
<keyword evidence="3" id="KW-1185">Reference proteome</keyword>
<evidence type="ECO:0000256" key="1">
    <source>
        <dbReference type="SAM" id="MobiDB-lite"/>
    </source>
</evidence>
<feature type="compositionally biased region" description="Polar residues" evidence="1">
    <location>
        <begin position="1"/>
        <end position="13"/>
    </location>
</feature>
<reference evidence="2" key="2">
    <citation type="submission" date="2020-11" db="EMBL/GenBank/DDBJ databases">
        <authorList>
            <person name="McCartney M.A."/>
            <person name="Auch B."/>
            <person name="Kono T."/>
            <person name="Mallez S."/>
            <person name="Becker A."/>
            <person name="Gohl D.M."/>
            <person name="Silverstein K.A.T."/>
            <person name="Koren S."/>
            <person name="Bechman K.B."/>
            <person name="Herman A."/>
            <person name="Abrahante J.E."/>
            <person name="Garbe J."/>
        </authorList>
    </citation>
    <scope>NUCLEOTIDE SEQUENCE</scope>
    <source>
        <strain evidence="2">Duluth1</strain>
        <tissue evidence="2">Whole animal</tissue>
    </source>
</reference>
<proteinExistence type="predicted"/>
<organism evidence="2 3">
    <name type="scientific">Dreissena polymorpha</name>
    <name type="common">Zebra mussel</name>
    <name type="synonym">Mytilus polymorpha</name>
    <dbReference type="NCBI Taxonomy" id="45954"/>
    <lineage>
        <taxon>Eukaryota</taxon>
        <taxon>Metazoa</taxon>
        <taxon>Spiralia</taxon>
        <taxon>Lophotrochozoa</taxon>
        <taxon>Mollusca</taxon>
        <taxon>Bivalvia</taxon>
        <taxon>Autobranchia</taxon>
        <taxon>Heteroconchia</taxon>
        <taxon>Euheterodonta</taxon>
        <taxon>Imparidentia</taxon>
        <taxon>Neoheterodontei</taxon>
        <taxon>Myida</taxon>
        <taxon>Dreissenoidea</taxon>
        <taxon>Dreissenidae</taxon>
        <taxon>Dreissena</taxon>
    </lineage>
</organism>
<comment type="caution">
    <text evidence="2">The sequence shown here is derived from an EMBL/GenBank/DDBJ whole genome shotgun (WGS) entry which is preliminary data.</text>
</comment>
<name>A0A9D4GVJ3_DREPO</name>
<evidence type="ECO:0000313" key="2">
    <source>
        <dbReference type="EMBL" id="KAH3823692.1"/>
    </source>
</evidence>
<sequence>MPPNVVNTGPENTTKIDEDSGDEDLGGKINNLTGNQLAADVTVSVRSATRSVSNITDTNHSDTSQDEVLHKEAHMIFFSRGVLTGDPVHLPYPLNSNGVFTGDPVNPPFKLNPNGCLTGDPR</sequence>
<feature type="region of interest" description="Disordered" evidence="1">
    <location>
        <begin position="1"/>
        <end position="26"/>
    </location>
</feature>